<protein>
    <recommendedName>
        <fullName evidence="3">DNA phosphorothioation-associated protein 4</fullName>
    </recommendedName>
</protein>
<dbReference type="AlphaFoldDB" id="Q16C08"/>
<dbReference type="HOGENOM" id="CLU_126986_0_0_5"/>
<dbReference type="OrthoDB" id="3687123at2"/>
<name>Q16C08_ROSDO</name>
<organism evidence="1 2">
    <name type="scientific">Roseobacter denitrificans (strain ATCC 33942 / OCh 114)</name>
    <name type="common">Erythrobacter sp. (strain OCh 114)</name>
    <name type="synonym">Roseobacter denitrificans</name>
    <dbReference type="NCBI Taxonomy" id="375451"/>
    <lineage>
        <taxon>Bacteria</taxon>
        <taxon>Pseudomonadati</taxon>
        <taxon>Pseudomonadota</taxon>
        <taxon>Alphaproteobacteria</taxon>
        <taxon>Rhodobacterales</taxon>
        <taxon>Roseobacteraceae</taxon>
        <taxon>Roseobacter</taxon>
    </lineage>
</organism>
<dbReference type="eggNOG" id="ENOG502ZWGC">
    <property type="taxonomic scope" value="Bacteria"/>
</dbReference>
<dbReference type="EMBL" id="CP000362">
    <property type="protein sequence ID" value="ABG30485.1"/>
    <property type="molecule type" value="Genomic_DNA"/>
</dbReference>
<gene>
    <name evidence="1" type="ordered locus">RD1_0807</name>
</gene>
<evidence type="ECO:0008006" key="3">
    <source>
        <dbReference type="Google" id="ProtNLM"/>
    </source>
</evidence>
<dbReference type="Proteomes" id="UP000007029">
    <property type="component" value="Chromosome"/>
</dbReference>
<proteinExistence type="predicted"/>
<keyword evidence="2" id="KW-1185">Reference proteome</keyword>
<dbReference type="NCBIfam" id="TIGR04062">
    <property type="entry name" value="dnd_assoc_4"/>
    <property type="match status" value="1"/>
</dbReference>
<evidence type="ECO:0000313" key="1">
    <source>
        <dbReference type="EMBL" id="ABG30485.1"/>
    </source>
</evidence>
<sequence length="155" mass="17789">MVLSSQKSRRAILATRVRRPAEFEEMLSELRDEGIFPTFKDTLVFAAALGFRRGNRKPFQKSSEPIDLEVFRGDFDRTIMSMIAIEENSDPKMLAPSNEAERVLCFEEYANGGLEIMKREISDGKQDWREGLLSLIHREEGDQTILDDITELANF</sequence>
<reference evidence="1 2" key="1">
    <citation type="journal article" date="2007" name="J. Bacteriol.">
        <title>The complete genome sequence of Roseobacter denitrificans reveals a mixotrophic rather than photosynthetic metabolism.</title>
        <authorList>
            <person name="Swingley W.D."/>
            <person name="Sadekar S."/>
            <person name="Mastrian S.D."/>
            <person name="Matthies H.J."/>
            <person name="Hao J."/>
            <person name="Ramos H."/>
            <person name="Acharya C.R."/>
            <person name="Conrad A.L."/>
            <person name="Taylor H.L."/>
            <person name="Dejesa L.C."/>
            <person name="Shah M.K."/>
            <person name="O'huallachain M.E."/>
            <person name="Lince M.T."/>
            <person name="Blankenship R.E."/>
            <person name="Beatty J.T."/>
            <person name="Touchman J.W."/>
        </authorList>
    </citation>
    <scope>NUCLEOTIDE SEQUENCE [LARGE SCALE GENOMIC DNA]</scope>
    <source>
        <strain evidence="2">ATCC 33942 / OCh 114</strain>
    </source>
</reference>
<accession>Q16C08</accession>
<dbReference type="InterPro" id="IPR023983">
    <property type="entry name" value="DNA_S_mod_dnd_assoc_4"/>
</dbReference>
<evidence type="ECO:0000313" key="2">
    <source>
        <dbReference type="Proteomes" id="UP000007029"/>
    </source>
</evidence>
<dbReference type="STRING" id="375451.RD1_0807"/>
<dbReference type="KEGG" id="rde:RD1_0807"/>